<dbReference type="AlphaFoldDB" id="A0AAN8RI39"/>
<dbReference type="EMBL" id="JAVHNR010000004">
    <property type="protein sequence ID" value="KAK6345160.1"/>
    <property type="molecule type" value="Genomic_DNA"/>
</dbReference>
<keyword evidence="2" id="KW-1185">Reference proteome</keyword>
<evidence type="ECO:0000313" key="2">
    <source>
        <dbReference type="Proteomes" id="UP001313282"/>
    </source>
</evidence>
<name>A0AAN8RI39_9PEZI</name>
<reference evidence="1 2" key="1">
    <citation type="submission" date="2019-10" db="EMBL/GenBank/DDBJ databases">
        <authorList>
            <person name="Palmer J.M."/>
        </authorList>
    </citation>
    <scope>NUCLEOTIDE SEQUENCE [LARGE SCALE GENOMIC DNA]</scope>
    <source>
        <strain evidence="1 2">TWF718</strain>
    </source>
</reference>
<gene>
    <name evidence="1" type="ORF">TWF718_007087</name>
</gene>
<sequence length="217" mass="24419">MSESVDTYITDGFSEDDTEMVPTPSASTIGDPRRSIPLKELGEDYSSNASIGSQSFTCNFGFNSYRPYYYYYSPVSLKSSYIRGFRLSIDFFYNVIATGSLRILSVPRTFSAPLESHSNDFAPLYPLFDFPNSENGEPDPQVNKGFALLRSNVAPDVTCLHVLPVANKYTKYMSLSRESLGDLGYEVPHDRQIIVLLILFSMNYPNNSTAHVFVNFR</sequence>
<organism evidence="1 2">
    <name type="scientific">Orbilia javanica</name>
    <dbReference type="NCBI Taxonomy" id="47235"/>
    <lineage>
        <taxon>Eukaryota</taxon>
        <taxon>Fungi</taxon>
        <taxon>Dikarya</taxon>
        <taxon>Ascomycota</taxon>
        <taxon>Pezizomycotina</taxon>
        <taxon>Orbiliomycetes</taxon>
        <taxon>Orbiliales</taxon>
        <taxon>Orbiliaceae</taxon>
        <taxon>Orbilia</taxon>
    </lineage>
</organism>
<protein>
    <submittedName>
        <fullName evidence="1">Uncharacterized protein</fullName>
    </submittedName>
</protein>
<comment type="caution">
    <text evidence="1">The sequence shown here is derived from an EMBL/GenBank/DDBJ whole genome shotgun (WGS) entry which is preliminary data.</text>
</comment>
<dbReference type="Proteomes" id="UP001313282">
    <property type="component" value="Unassembled WGS sequence"/>
</dbReference>
<proteinExistence type="predicted"/>
<evidence type="ECO:0000313" key="1">
    <source>
        <dbReference type="EMBL" id="KAK6345160.1"/>
    </source>
</evidence>
<accession>A0AAN8RI39</accession>